<accession>F8KQK1</accession>
<protein>
    <submittedName>
        <fullName evidence="2">Uncharacterized protein</fullName>
    </submittedName>
</protein>
<evidence type="ECO:0000313" key="2">
    <source>
        <dbReference type="EMBL" id="CCB79005.1"/>
    </source>
</evidence>
<sequence>MAYYKNQEVMFKQRAENNMKQGDYHYAQSKEAEARGDKETAKSHMAQAQYQYKSQKQNEAKAQEHKGKSW</sequence>
<dbReference type="Proteomes" id="UP000008387">
    <property type="component" value="Chromosome"/>
</dbReference>
<dbReference type="AlphaFoldDB" id="F8KQK1"/>
<feature type="compositionally biased region" description="Basic and acidic residues" evidence="1">
    <location>
        <begin position="29"/>
        <end position="42"/>
    </location>
</feature>
<evidence type="ECO:0000313" key="3">
    <source>
        <dbReference type="Proteomes" id="UP000008387"/>
    </source>
</evidence>
<evidence type="ECO:0000256" key="1">
    <source>
        <dbReference type="SAM" id="MobiDB-lite"/>
    </source>
</evidence>
<proteinExistence type="predicted"/>
<organism evidence="2 3">
    <name type="scientific">Helicobacter bizzozeronii (strain CIII-1)</name>
    <dbReference type="NCBI Taxonomy" id="1002804"/>
    <lineage>
        <taxon>Bacteria</taxon>
        <taxon>Pseudomonadati</taxon>
        <taxon>Campylobacterota</taxon>
        <taxon>Epsilonproteobacteria</taxon>
        <taxon>Campylobacterales</taxon>
        <taxon>Helicobacteraceae</taxon>
        <taxon>Helicobacter</taxon>
    </lineage>
</organism>
<dbReference type="RefSeq" id="WP_013889530.1">
    <property type="nucleotide sequence ID" value="NC_015674.1"/>
</dbReference>
<dbReference type="HOGENOM" id="CLU_204324_0_0_7"/>
<feature type="region of interest" description="Disordered" evidence="1">
    <location>
        <begin position="29"/>
        <end position="70"/>
    </location>
</feature>
<feature type="compositionally biased region" description="Low complexity" evidence="1">
    <location>
        <begin position="46"/>
        <end position="55"/>
    </location>
</feature>
<dbReference type="KEGG" id="hbi:HBZC1_00190"/>
<dbReference type="EMBL" id="FR871757">
    <property type="protein sequence ID" value="CCB79005.1"/>
    <property type="molecule type" value="Genomic_DNA"/>
</dbReference>
<gene>
    <name evidence="2" type="ordered locus">HBZC1_00190</name>
</gene>
<keyword evidence="3" id="KW-1185">Reference proteome</keyword>
<name>F8KQK1_HELBC</name>
<feature type="compositionally biased region" description="Basic and acidic residues" evidence="1">
    <location>
        <begin position="56"/>
        <end position="70"/>
    </location>
</feature>
<reference evidence="2 3" key="1">
    <citation type="journal article" date="2011" name="J. Bacteriol.">
        <title>Genome sequence of Helicobacter bizzozeronii strain CIII-1, an isolate from human gastric mucosa.</title>
        <authorList>
            <person name="Schott T."/>
            <person name="Rossi M."/>
            <person name="Hanninen M.L."/>
        </authorList>
    </citation>
    <scope>NUCLEOTIDE SEQUENCE [LARGE SCALE GENOMIC DNA]</scope>
    <source>
        <strain evidence="2 3">CIII-1</strain>
    </source>
</reference>